<comment type="subcellular location">
    <subcellularLocation>
        <location evidence="1">Membrane</location>
        <topology evidence="1">Multi-pass membrane protein</topology>
    </subcellularLocation>
</comment>
<dbReference type="EMBL" id="BAABUK010000013">
    <property type="protein sequence ID" value="GAA5812524.1"/>
    <property type="molecule type" value="Genomic_DNA"/>
</dbReference>
<evidence type="ECO:0000256" key="6">
    <source>
        <dbReference type="SAM" id="Phobius"/>
    </source>
</evidence>
<feature type="compositionally biased region" description="Polar residues" evidence="5">
    <location>
        <begin position="161"/>
        <end position="179"/>
    </location>
</feature>
<comment type="caution">
    <text evidence="7">The sequence shown here is derived from an EMBL/GenBank/DDBJ whole genome shotgun (WGS) entry which is preliminary data.</text>
</comment>
<evidence type="ECO:0000256" key="1">
    <source>
        <dbReference type="ARBA" id="ARBA00004141"/>
    </source>
</evidence>
<evidence type="ECO:0000313" key="8">
    <source>
        <dbReference type="Proteomes" id="UP001473302"/>
    </source>
</evidence>
<dbReference type="InterPro" id="IPR013714">
    <property type="entry name" value="Golgi_TVP15"/>
</dbReference>
<organism evidence="7 8">
    <name type="scientific">Mucor flavus</name>
    <dbReference type="NCBI Taxonomy" id="439312"/>
    <lineage>
        <taxon>Eukaryota</taxon>
        <taxon>Fungi</taxon>
        <taxon>Fungi incertae sedis</taxon>
        <taxon>Mucoromycota</taxon>
        <taxon>Mucoromycotina</taxon>
        <taxon>Mucoromycetes</taxon>
        <taxon>Mucorales</taxon>
        <taxon>Mucorineae</taxon>
        <taxon>Mucoraceae</taxon>
        <taxon>Mucor</taxon>
    </lineage>
</organism>
<accession>A0ABP9Z0A2</accession>
<name>A0ABP9Z0A2_9FUNG</name>
<keyword evidence="3 6" id="KW-1133">Transmembrane helix</keyword>
<dbReference type="Pfam" id="PF08507">
    <property type="entry name" value="COPI_assoc"/>
    <property type="match status" value="1"/>
</dbReference>
<keyword evidence="4 6" id="KW-0472">Membrane</keyword>
<dbReference type="PANTHER" id="PTHR28128">
    <property type="entry name" value="GOLGI APPARATUS MEMBRANE PROTEIN TVP15"/>
    <property type="match status" value="1"/>
</dbReference>
<protein>
    <recommendedName>
        <fullName evidence="9">COPI associated protein</fullName>
    </recommendedName>
</protein>
<keyword evidence="2 6" id="KW-0812">Transmembrane</keyword>
<gene>
    <name evidence="7" type="ORF">MFLAVUS_005980</name>
</gene>
<evidence type="ECO:0000256" key="5">
    <source>
        <dbReference type="SAM" id="MobiDB-lite"/>
    </source>
</evidence>
<feature type="transmembrane region" description="Helical" evidence="6">
    <location>
        <begin position="67"/>
        <end position="86"/>
    </location>
</feature>
<feature type="transmembrane region" description="Helical" evidence="6">
    <location>
        <begin position="34"/>
        <end position="55"/>
    </location>
</feature>
<sequence>METSTSKVIIYKSLSLVAIFGLLLSLIGNFVSSLHWTVIVNAIFKIFLIVALALIEFRQSPGIVKPFSFMFYFLGRGTFYVILGFITLGGHVVSWVGGIIIAVIGVVFIVFHFINNGKEPEYMSFFRYQRLTSGMSHDLPTATSNQYPVAHQVPLSEHNVAQSSGSFPAGGQYSNSQPVSPQPVHILNGQEKTEI</sequence>
<evidence type="ECO:0000256" key="2">
    <source>
        <dbReference type="ARBA" id="ARBA00022692"/>
    </source>
</evidence>
<reference evidence="7 8" key="1">
    <citation type="submission" date="2024-04" db="EMBL/GenBank/DDBJ databases">
        <title>genome sequences of Mucor flavus KT1a and Helicostylum pulchrum KT1b strains isolated from the surface of a dry-aged beef.</title>
        <authorList>
            <person name="Toyotome T."/>
            <person name="Hosono M."/>
            <person name="Torimaru M."/>
            <person name="Fukuda K."/>
            <person name="Mikami N."/>
        </authorList>
    </citation>
    <scope>NUCLEOTIDE SEQUENCE [LARGE SCALE GENOMIC DNA]</scope>
    <source>
        <strain evidence="7 8">KT1a</strain>
    </source>
</reference>
<evidence type="ECO:0000313" key="7">
    <source>
        <dbReference type="EMBL" id="GAA5812524.1"/>
    </source>
</evidence>
<evidence type="ECO:0000256" key="4">
    <source>
        <dbReference type="ARBA" id="ARBA00023136"/>
    </source>
</evidence>
<dbReference type="PANTHER" id="PTHR28128:SF1">
    <property type="entry name" value="GOLGI APPARATUS MEMBRANE PROTEIN TVP15"/>
    <property type="match status" value="1"/>
</dbReference>
<proteinExistence type="predicted"/>
<keyword evidence="8" id="KW-1185">Reference proteome</keyword>
<feature type="transmembrane region" description="Helical" evidence="6">
    <location>
        <begin position="92"/>
        <end position="114"/>
    </location>
</feature>
<feature type="transmembrane region" description="Helical" evidence="6">
    <location>
        <begin position="9"/>
        <end position="28"/>
    </location>
</feature>
<feature type="region of interest" description="Disordered" evidence="5">
    <location>
        <begin position="161"/>
        <end position="195"/>
    </location>
</feature>
<evidence type="ECO:0008006" key="9">
    <source>
        <dbReference type="Google" id="ProtNLM"/>
    </source>
</evidence>
<evidence type="ECO:0000256" key="3">
    <source>
        <dbReference type="ARBA" id="ARBA00022989"/>
    </source>
</evidence>
<dbReference type="Proteomes" id="UP001473302">
    <property type="component" value="Unassembled WGS sequence"/>
</dbReference>